<dbReference type="InterPro" id="IPR018247">
    <property type="entry name" value="EF_Hand_1_Ca_BS"/>
</dbReference>
<dbReference type="Pfam" id="PF13202">
    <property type="entry name" value="EF-hand_5"/>
    <property type="match status" value="2"/>
</dbReference>
<dbReference type="PROSITE" id="PS50222">
    <property type="entry name" value="EF_HAND_2"/>
    <property type="match status" value="2"/>
</dbReference>
<sequence length="143" mass="15989">MSLLFALFVALFLFGFAIGEKEEEALKEATNIPILPFNLELADKNGDGEVSLAELRDFLESVPFAQRFKVPIFDANGGEISVEQMSATLPAEAAKFAEAADKAPKNDKLDFAEWKQFIYTVAEQMLDTDKDGVITKKEMEQRY</sequence>
<evidence type="ECO:0000256" key="2">
    <source>
        <dbReference type="SAM" id="SignalP"/>
    </source>
</evidence>
<dbReference type="AlphaFoldDB" id="A0ABD2I2W4"/>
<feature type="signal peptide" evidence="2">
    <location>
        <begin position="1"/>
        <end position="19"/>
    </location>
</feature>
<feature type="chain" id="PRO_5044801867" description="EF-hand domain-containing protein" evidence="2">
    <location>
        <begin position="20"/>
        <end position="143"/>
    </location>
</feature>
<evidence type="ECO:0000256" key="1">
    <source>
        <dbReference type="ARBA" id="ARBA00022837"/>
    </source>
</evidence>
<dbReference type="InterPro" id="IPR011992">
    <property type="entry name" value="EF-hand-dom_pair"/>
</dbReference>
<feature type="domain" description="EF-hand" evidence="3">
    <location>
        <begin position="124"/>
        <end position="143"/>
    </location>
</feature>
<reference evidence="4 5" key="1">
    <citation type="submission" date="2024-10" db="EMBL/GenBank/DDBJ databases">
        <authorList>
            <person name="Kim D."/>
        </authorList>
    </citation>
    <scope>NUCLEOTIDE SEQUENCE [LARGE SCALE GENOMIC DNA]</scope>
    <source>
        <strain evidence="4">BH-2024</strain>
    </source>
</reference>
<dbReference type="PROSITE" id="PS00018">
    <property type="entry name" value="EF_HAND_1"/>
    <property type="match status" value="2"/>
</dbReference>
<protein>
    <recommendedName>
        <fullName evidence="3">EF-hand domain-containing protein</fullName>
    </recommendedName>
</protein>
<keyword evidence="2" id="KW-0732">Signal</keyword>
<keyword evidence="5" id="KW-1185">Reference proteome</keyword>
<dbReference type="EMBL" id="JBICBT010001357">
    <property type="protein sequence ID" value="KAL3071741.1"/>
    <property type="molecule type" value="Genomic_DNA"/>
</dbReference>
<dbReference type="SUPFAM" id="SSF47473">
    <property type="entry name" value="EF-hand"/>
    <property type="match status" value="1"/>
</dbReference>
<feature type="domain" description="EF-hand" evidence="3">
    <location>
        <begin position="30"/>
        <end position="65"/>
    </location>
</feature>
<proteinExistence type="predicted"/>
<comment type="caution">
    <text evidence="4">The sequence shown here is derived from an EMBL/GenBank/DDBJ whole genome shotgun (WGS) entry which is preliminary data.</text>
</comment>
<dbReference type="Proteomes" id="UP001620626">
    <property type="component" value="Unassembled WGS sequence"/>
</dbReference>
<evidence type="ECO:0000259" key="3">
    <source>
        <dbReference type="PROSITE" id="PS50222"/>
    </source>
</evidence>
<evidence type="ECO:0000313" key="5">
    <source>
        <dbReference type="Proteomes" id="UP001620626"/>
    </source>
</evidence>
<organism evidence="4 5">
    <name type="scientific">Heterodera trifolii</name>
    <dbReference type="NCBI Taxonomy" id="157864"/>
    <lineage>
        <taxon>Eukaryota</taxon>
        <taxon>Metazoa</taxon>
        <taxon>Ecdysozoa</taxon>
        <taxon>Nematoda</taxon>
        <taxon>Chromadorea</taxon>
        <taxon>Rhabditida</taxon>
        <taxon>Tylenchina</taxon>
        <taxon>Tylenchomorpha</taxon>
        <taxon>Tylenchoidea</taxon>
        <taxon>Heteroderidae</taxon>
        <taxon>Heteroderinae</taxon>
        <taxon>Heterodera</taxon>
    </lineage>
</organism>
<accession>A0ABD2I2W4</accession>
<dbReference type="InterPro" id="IPR002048">
    <property type="entry name" value="EF_hand_dom"/>
</dbReference>
<gene>
    <name evidence="4" type="ORF">niasHT_035642</name>
</gene>
<evidence type="ECO:0000313" key="4">
    <source>
        <dbReference type="EMBL" id="KAL3071741.1"/>
    </source>
</evidence>
<dbReference type="Gene3D" id="1.10.238.10">
    <property type="entry name" value="EF-hand"/>
    <property type="match status" value="1"/>
</dbReference>
<keyword evidence="1" id="KW-0106">Calcium</keyword>
<name>A0ABD2I2W4_9BILA</name>